<evidence type="ECO:0000313" key="3">
    <source>
        <dbReference type="Proteomes" id="UP000694390"/>
    </source>
</evidence>
<dbReference type="AlphaFoldDB" id="A0A8C4WQS9"/>
<reference evidence="2" key="3">
    <citation type="submission" date="2025-09" db="UniProtKB">
        <authorList>
            <consortium name="Ensembl"/>
        </authorList>
    </citation>
    <scope>IDENTIFICATION</scope>
</reference>
<feature type="signal peptide" evidence="1">
    <location>
        <begin position="1"/>
        <end position="30"/>
    </location>
</feature>
<organism evidence="2 3">
    <name type="scientific">Gopherus evgoodei</name>
    <name type="common">Goodes thornscrub tortoise</name>
    <dbReference type="NCBI Taxonomy" id="1825980"/>
    <lineage>
        <taxon>Eukaryota</taxon>
        <taxon>Metazoa</taxon>
        <taxon>Chordata</taxon>
        <taxon>Craniata</taxon>
        <taxon>Vertebrata</taxon>
        <taxon>Euteleostomi</taxon>
        <taxon>Archelosauria</taxon>
        <taxon>Testudinata</taxon>
        <taxon>Testudines</taxon>
        <taxon>Cryptodira</taxon>
        <taxon>Durocryptodira</taxon>
        <taxon>Testudinoidea</taxon>
        <taxon>Testudinidae</taxon>
        <taxon>Gopherus</taxon>
    </lineage>
</organism>
<protein>
    <submittedName>
        <fullName evidence="2">Uncharacterized protein</fullName>
    </submittedName>
</protein>
<dbReference type="Ensembl" id="ENSGEVT00005020464.1">
    <property type="protein sequence ID" value="ENSGEVP00005019484.1"/>
    <property type="gene ID" value="ENSGEVG00005013812.1"/>
</dbReference>
<feature type="chain" id="PRO_5034343312" evidence="1">
    <location>
        <begin position="31"/>
        <end position="144"/>
    </location>
</feature>
<name>A0A8C4WQS9_9SAUR</name>
<keyword evidence="3" id="KW-1185">Reference proteome</keyword>
<evidence type="ECO:0000313" key="2">
    <source>
        <dbReference type="Ensembl" id="ENSGEVP00005019484.1"/>
    </source>
</evidence>
<proteinExistence type="predicted"/>
<sequence>MGWVLSWCLGSQGLGPWSWGLGLWSYGSSAQGLGTWIGTPVVRPLALVRALRGWAPGVCWGPRGGPLELWFGRSQGLGPWNYGSGAQGLGSWSWGRSPQGVGPGAGLGPGVRPRSYAGLGPWSYGSGAQGLGLGPWSWCCGSQG</sequence>
<evidence type="ECO:0000256" key="1">
    <source>
        <dbReference type="SAM" id="SignalP"/>
    </source>
</evidence>
<dbReference type="Proteomes" id="UP000694390">
    <property type="component" value="Chromosome 17"/>
</dbReference>
<reference evidence="2" key="1">
    <citation type="submission" date="2019-06" db="EMBL/GenBank/DDBJ databases">
        <title>G10K-VGP Goodes thornscrub tortoise genome, primary haplotype.</title>
        <authorList>
            <person name="Murphy B."/>
            <person name="Edwards T."/>
            <person name="Rhie A."/>
            <person name="Koren S."/>
            <person name="Phillippy A."/>
            <person name="Fedrigo O."/>
            <person name="Haase B."/>
            <person name="Mountcastle J."/>
            <person name="Lewin H."/>
            <person name="Damas J."/>
            <person name="Howe K."/>
            <person name="Formenti G."/>
            <person name="Myers G."/>
            <person name="Durbin R."/>
            <person name="Jarvis E.D."/>
        </authorList>
    </citation>
    <scope>NUCLEOTIDE SEQUENCE [LARGE SCALE GENOMIC DNA]</scope>
</reference>
<reference evidence="2" key="2">
    <citation type="submission" date="2025-08" db="UniProtKB">
        <authorList>
            <consortium name="Ensembl"/>
        </authorList>
    </citation>
    <scope>IDENTIFICATION</scope>
</reference>
<keyword evidence="1" id="KW-0732">Signal</keyword>
<accession>A0A8C4WQS9</accession>
<dbReference type="GeneTree" id="ENSGT01030000237548"/>